<keyword evidence="3" id="KW-1185">Reference proteome</keyword>
<dbReference type="AlphaFoldDB" id="A0A8X6EZ70"/>
<evidence type="ECO:0000313" key="2">
    <source>
        <dbReference type="EMBL" id="GFQ66533.1"/>
    </source>
</evidence>
<dbReference type="OrthoDB" id="6430987at2759"/>
<gene>
    <name evidence="2" type="primary">g.131382</name>
    <name evidence="2" type="ORF">TNCT_386151</name>
</gene>
<dbReference type="InterPro" id="IPR041426">
    <property type="entry name" value="Mos1_HTH"/>
</dbReference>
<reference evidence="2" key="1">
    <citation type="submission" date="2020-07" db="EMBL/GenBank/DDBJ databases">
        <title>Multicomponent nature underlies the extraordinary mechanical properties of spider dragline silk.</title>
        <authorList>
            <person name="Kono N."/>
            <person name="Nakamura H."/>
            <person name="Mori M."/>
            <person name="Yoshida Y."/>
            <person name="Ohtoshi R."/>
            <person name="Malay A.D."/>
            <person name="Moran D.A.P."/>
            <person name="Tomita M."/>
            <person name="Numata K."/>
            <person name="Arakawa K."/>
        </authorList>
    </citation>
    <scope>NUCLEOTIDE SEQUENCE</scope>
</reference>
<proteinExistence type="predicted"/>
<organism evidence="2 3">
    <name type="scientific">Trichonephila clavata</name>
    <name type="common">Joro spider</name>
    <name type="synonym">Nephila clavata</name>
    <dbReference type="NCBI Taxonomy" id="2740835"/>
    <lineage>
        <taxon>Eukaryota</taxon>
        <taxon>Metazoa</taxon>
        <taxon>Ecdysozoa</taxon>
        <taxon>Arthropoda</taxon>
        <taxon>Chelicerata</taxon>
        <taxon>Arachnida</taxon>
        <taxon>Araneae</taxon>
        <taxon>Araneomorphae</taxon>
        <taxon>Entelegynae</taxon>
        <taxon>Araneoidea</taxon>
        <taxon>Nephilidae</taxon>
        <taxon>Trichonephila</taxon>
    </lineage>
</organism>
<name>A0A8X6EZ70_TRICU</name>
<dbReference type="Proteomes" id="UP000887116">
    <property type="component" value="Unassembled WGS sequence"/>
</dbReference>
<evidence type="ECO:0000259" key="1">
    <source>
        <dbReference type="Pfam" id="PF17906"/>
    </source>
</evidence>
<sequence>MEQRYYHAAETRNNLVAASQNLQGAHGFLPNITFPYCGEDEVETLNKKKPVESHRFLLEIYGKHAPSIITCEVWFRQFKSGDFNLKDSERSGRPQSCENELLQELLDVCVMTQLKLNIN</sequence>
<comment type="caution">
    <text evidence="2">The sequence shown here is derived from an EMBL/GenBank/DDBJ whole genome shotgun (WGS) entry which is preliminary data.</text>
</comment>
<accession>A0A8X6EZ70</accession>
<evidence type="ECO:0000313" key="3">
    <source>
        <dbReference type="Proteomes" id="UP000887116"/>
    </source>
</evidence>
<dbReference type="EMBL" id="BMAO01000385">
    <property type="protein sequence ID" value="GFQ66533.1"/>
    <property type="molecule type" value="Genomic_DNA"/>
</dbReference>
<feature type="domain" description="Mos1 transposase HTH" evidence="1">
    <location>
        <begin position="45"/>
        <end position="82"/>
    </location>
</feature>
<dbReference type="Gene3D" id="1.10.10.1450">
    <property type="match status" value="1"/>
</dbReference>
<protein>
    <submittedName>
        <fullName evidence="2">Mariner Mos1 transposase</fullName>
    </submittedName>
</protein>
<dbReference type="Pfam" id="PF17906">
    <property type="entry name" value="HTH_48"/>
    <property type="match status" value="1"/>
</dbReference>